<dbReference type="Pfam" id="PF01609">
    <property type="entry name" value="DDE_Tnp_1"/>
    <property type="match status" value="1"/>
</dbReference>
<evidence type="ECO:0000256" key="2">
    <source>
        <dbReference type="ARBA" id="ARBA00022578"/>
    </source>
</evidence>
<dbReference type="InterPro" id="IPR012337">
    <property type="entry name" value="RNaseH-like_sf"/>
</dbReference>
<evidence type="ECO:0000259" key="6">
    <source>
        <dbReference type="Pfam" id="PF14294"/>
    </source>
</evidence>
<dbReference type="Proteomes" id="UP000283616">
    <property type="component" value="Unassembled WGS sequence"/>
</dbReference>
<evidence type="ECO:0000259" key="5">
    <source>
        <dbReference type="Pfam" id="PF01609"/>
    </source>
</evidence>
<evidence type="ECO:0000313" key="8">
    <source>
        <dbReference type="Proteomes" id="UP000283616"/>
    </source>
</evidence>
<organism evidence="7 8">
    <name type="scientific">Bacteroides thetaiotaomicron</name>
    <dbReference type="NCBI Taxonomy" id="818"/>
    <lineage>
        <taxon>Bacteria</taxon>
        <taxon>Pseudomonadati</taxon>
        <taxon>Bacteroidota</taxon>
        <taxon>Bacteroidia</taxon>
        <taxon>Bacteroidales</taxon>
        <taxon>Bacteroidaceae</taxon>
        <taxon>Bacteroides</taxon>
    </lineage>
</organism>
<dbReference type="AlphaFoldDB" id="A0A415LUD3"/>
<dbReference type="GO" id="GO:0004803">
    <property type="term" value="F:transposase activity"/>
    <property type="evidence" value="ECO:0007669"/>
    <property type="project" value="InterPro"/>
</dbReference>
<keyword evidence="4" id="KW-0233">DNA recombination</keyword>
<dbReference type="InterPro" id="IPR025399">
    <property type="entry name" value="DUF4372"/>
</dbReference>
<comment type="caution">
    <text evidence="7">The sequence shown here is derived from an EMBL/GenBank/DDBJ whole genome shotgun (WGS) entry which is preliminary data.</text>
</comment>
<feature type="domain" description="DUF4372" evidence="6">
    <location>
        <begin position="4"/>
        <end position="76"/>
    </location>
</feature>
<evidence type="ECO:0000256" key="3">
    <source>
        <dbReference type="ARBA" id="ARBA00023125"/>
    </source>
</evidence>
<sequence length="424" mass="48913">MNIGKYIFAQVIDFIPRYQFDKLVKKYKGDWHAKDLSCYSQLLHLLFGQITGCVSIRDICLCLEAHGSSIYHLGIRKSVNQSNLCRANEKRDYRIYEGLGMYLISIVRPMYSNTKVTEITIDNVLYALDSTTISTSIVLAAWALGKYSKGAVKMHTLLDLRGSIPANIHITDGKWHDSNELDEIVPEAFAFYMMDKAYVDFIALFRFHKAGAYWISRPKDNMRYEVVNHRLDFDPSTGICGDFIIKLTTHKSKKLYPEPIRMVTYHDSVTGNDVEFITNNFEISAIEVANLYRHRWDIEVFFKWIKQNIVVKNLWGYSENAVRTHLWVAIIAYLIIAKIKADYKSPYSITEVATLIRISALERVDLRDLITKPKDSIIQNQFASVVCGYRVNELPIREKQPSHDFHRRHSLASALQSLHQNEVG</sequence>
<accession>A0A415LUD3</accession>
<name>A0A415LUD3_BACT4</name>
<dbReference type="GO" id="GO:0006313">
    <property type="term" value="P:DNA transposition"/>
    <property type="evidence" value="ECO:0007669"/>
    <property type="project" value="InterPro"/>
</dbReference>
<proteinExistence type="inferred from homology"/>
<keyword evidence="2" id="KW-0815">Transposition</keyword>
<dbReference type="RefSeq" id="WP_118418024.1">
    <property type="nucleotide sequence ID" value="NZ_JAHYPD010000006.1"/>
</dbReference>
<evidence type="ECO:0000313" key="7">
    <source>
        <dbReference type="EMBL" id="RHL53062.1"/>
    </source>
</evidence>
<comment type="similarity">
    <text evidence="1">Belongs to the transposase 11 family.</text>
</comment>
<dbReference type="NCBIfam" id="NF033592">
    <property type="entry name" value="transpos_IS4_1"/>
    <property type="match status" value="1"/>
</dbReference>
<dbReference type="Pfam" id="PF14294">
    <property type="entry name" value="DUF4372"/>
    <property type="match status" value="1"/>
</dbReference>
<gene>
    <name evidence="7" type="ORF">DW011_23450</name>
</gene>
<dbReference type="InterPro" id="IPR002559">
    <property type="entry name" value="Transposase_11"/>
</dbReference>
<evidence type="ECO:0000256" key="4">
    <source>
        <dbReference type="ARBA" id="ARBA00023172"/>
    </source>
</evidence>
<dbReference type="PANTHER" id="PTHR33258:SF1">
    <property type="entry name" value="TRANSPOSASE INSL FOR INSERTION SEQUENCE ELEMENT IS186A-RELATED"/>
    <property type="match status" value="1"/>
</dbReference>
<protein>
    <submittedName>
        <fullName evidence="7">IS4 family transposase</fullName>
    </submittedName>
</protein>
<dbReference type="EMBL" id="QROV01000041">
    <property type="protein sequence ID" value="RHL53062.1"/>
    <property type="molecule type" value="Genomic_DNA"/>
</dbReference>
<evidence type="ECO:0000256" key="1">
    <source>
        <dbReference type="ARBA" id="ARBA00010075"/>
    </source>
</evidence>
<reference evidence="7 8" key="1">
    <citation type="submission" date="2018-08" db="EMBL/GenBank/DDBJ databases">
        <title>A genome reference for cultivated species of the human gut microbiota.</title>
        <authorList>
            <person name="Zou Y."/>
            <person name="Xue W."/>
            <person name="Luo G."/>
        </authorList>
    </citation>
    <scope>NUCLEOTIDE SEQUENCE [LARGE SCALE GENOMIC DNA]</scope>
    <source>
        <strain evidence="7 8">AF37-12</strain>
    </source>
</reference>
<dbReference type="PANTHER" id="PTHR33258">
    <property type="entry name" value="TRANSPOSASE INSL FOR INSERTION SEQUENCE ELEMENT IS186A-RELATED"/>
    <property type="match status" value="1"/>
</dbReference>
<keyword evidence="3" id="KW-0238">DNA-binding</keyword>
<dbReference type="SUPFAM" id="SSF53098">
    <property type="entry name" value="Ribonuclease H-like"/>
    <property type="match status" value="1"/>
</dbReference>
<dbReference type="GO" id="GO:0003677">
    <property type="term" value="F:DNA binding"/>
    <property type="evidence" value="ECO:0007669"/>
    <property type="project" value="UniProtKB-KW"/>
</dbReference>
<dbReference type="InterPro" id="IPR047952">
    <property type="entry name" value="Transpos_IS4"/>
</dbReference>
<feature type="domain" description="Transposase IS4-like" evidence="5">
    <location>
        <begin position="125"/>
        <end position="335"/>
    </location>
</feature>